<feature type="region of interest" description="Disordered" evidence="1">
    <location>
        <begin position="476"/>
        <end position="496"/>
    </location>
</feature>
<comment type="caution">
    <text evidence="3">The sequence shown here is derived from an EMBL/GenBank/DDBJ whole genome shotgun (WGS) entry which is preliminary data.</text>
</comment>
<dbReference type="Proteomes" id="UP001500957">
    <property type="component" value="Unassembled WGS sequence"/>
</dbReference>
<feature type="transmembrane region" description="Helical" evidence="2">
    <location>
        <begin position="17"/>
        <end position="37"/>
    </location>
</feature>
<feature type="transmembrane region" description="Helical" evidence="2">
    <location>
        <begin position="306"/>
        <end position="326"/>
    </location>
</feature>
<dbReference type="RefSeq" id="WP_344605744.1">
    <property type="nucleotide sequence ID" value="NZ_BAAAHE010000021.1"/>
</dbReference>
<evidence type="ECO:0008006" key="5">
    <source>
        <dbReference type="Google" id="ProtNLM"/>
    </source>
</evidence>
<sequence length="496" mass="52795">MTPASARVEPAAVPRRVVAAGMLAAFVVALTVGLLGIDVRATIGGRAAVDEPQYLLTALSLAEDGDLDISDELYDRRWRAFHDANLPVQTEPKADGSQISPHDPLLPILIAAPMGLWGFQAAKATVCVLAGLAAALTVWIAVRRLGVRPSLATAVVSVAFASPPLAIYAQQIYPEMPAALAALVAVAALTGSWSRRAQVTFVLAVVALPWLSVKYSAVAAMLALVGLWRLWRDRGRPAAAVLVGVFAAMGAIYLVVHKIVWGGWTVYASGDFFQEPGEFAVVGTNPDYLGRSRRLTGLLIDRHWGIAAWQPAWLLVIPAVAALIAARPRHWTALVVPATAGWLVATFVALTMSGFWSPGRQIVVILPLLVLVIAWWLSTSPPAVLVGAAALGFVGLFSMAAFLSDGWDRRITWVFAFDKVDNPLYDGWKVFLPPYQEGSGAEVWVRHGIWLAVIAAVAAAAWWAARPRVTAAAEPSANVAGRETDARDGIGAGRPG</sequence>
<reference evidence="3 4" key="1">
    <citation type="journal article" date="2019" name="Int. J. Syst. Evol. Microbiol.">
        <title>The Global Catalogue of Microorganisms (GCM) 10K type strain sequencing project: providing services to taxonomists for standard genome sequencing and annotation.</title>
        <authorList>
            <consortium name="The Broad Institute Genomics Platform"/>
            <consortium name="The Broad Institute Genome Sequencing Center for Infectious Disease"/>
            <person name="Wu L."/>
            <person name="Ma J."/>
        </authorList>
    </citation>
    <scope>NUCLEOTIDE SEQUENCE [LARGE SCALE GENOMIC DNA]</scope>
    <source>
        <strain evidence="3 4">JCM 10671</strain>
    </source>
</reference>
<feature type="transmembrane region" description="Helical" evidence="2">
    <location>
        <begin position="124"/>
        <end position="142"/>
    </location>
</feature>
<organism evidence="3 4">
    <name type="scientific">Sporichthya brevicatena</name>
    <dbReference type="NCBI Taxonomy" id="171442"/>
    <lineage>
        <taxon>Bacteria</taxon>
        <taxon>Bacillati</taxon>
        <taxon>Actinomycetota</taxon>
        <taxon>Actinomycetes</taxon>
        <taxon>Sporichthyales</taxon>
        <taxon>Sporichthyaceae</taxon>
        <taxon>Sporichthya</taxon>
    </lineage>
</organism>
<dbReference type="EMBL" id="BAAAHE010000021">
    <property type="protein sequence ID" value="GAA0623382.1"/>
    <property type="molecule type" value="Genomic_DNA"/>
</dbReference>
<evidence type="ECO:0000313" key="4">
    <source>
        <dbReference type="Proteomes" id="UP001500957"/>
    </source>
</evidence>
<keyword evidence="2" id="KW-1133">Transmembrane helix</keyword>
<protein>
    <recommendedName>
        <fullName evidence="5">Glycosyltransferase RgtA/B/C/D-like domain-containing protein</fullName>
    </recommendedName>
</protein>
<feature type="transmembrane region" description="Helical" evidence="2">
    <location>
        <begin position="148"/>
        <end position="169"/>
    </location>
</feature>
<feature type="transmembrane region" description="Helical" evidence="2">
    <location>
        <begin position="199"/>
        <end position="225"/>
    </location>
</feature>
<feature type="transmembrane region" description="Helical" evidence="2">
    <location>
        <begin position="237"/>
        <end position="256"/>
    </location>
</feature>
<feature type="transmembrane region" description="Helical" evidence="2">
    <location>
        <begin position="176"/>
        <end position="193"/>
    </location>
</feature>
<evidence type="ECO:0000313" key="3">
    <source>
        <dbReference type="EMBL" id="GAA0623382.1"/>
    </source>
</evidence>
<feature type="transmembrane region" description="Helical" evidence="2">
    <location>
        <begin position="361"/>
        <end position="377"/>
    </location>
</feature>
<name>A0ABN1GYM0_9ACTN</name>
<keyword evidence="2" id="KW-0472">Membrane</keyword>
<keyword evidence="2" id="KW-0812">Transmembrane</keyword>
<keyword evidence="4" id="KW-1185">Reference proteome</keyword>
<feature type="transmembrane region" description="Helical" evidence="2">
    <location>
        <begin position="384"/>
        <end position="403"/>
    </location>
</feature>
<gene>
    <name evidence="3" type="ORF">GCM10009547_28060</name>
</gene>
<proteinExistence type="predicted"/>
<accession>A0ABN1GYM0</accession>
<evidence type="ECO:0000256" key="2">
    <source>
        <dbReference type="SAM" id="Phobius"/>
    </source>
</evidence>
<feature type="transmembrane region" description="Helical" evidence="2">
    <location>
        <begin position="444"/>
        <end position="465"/>
    </location>
</feature>
<feature type="transmembrane region" description="Helical" evidence="2">
    <location>
        <begin position="333"/>
        <end position="355"/>
    </location>
</feature>
<evidence type="ECO:0000256" key="1">
    <source>
        <dbReference type="SAM" id="MobiDB-lite"/>
    </source>
</evidence>